<dbReference type="Proteomes" id="UP001295684">
    <property type="component" value="Unassembled WGS sequence"/>
</dbReference>
<dbReference type="EMBL" id="CAMPGE010000722">
    <property type="protein sequence ID" value="CAI2359478.1"/>
    <property type="molecule type" value="Genomic_DNA"/>
</dbReference>
<dbReference type="AlphaFoldDB" id="A0AAD1U0C1"/>
<proteinExistence type="predicted"/>
<gene>
    <name evidence="2" type="ORF">ECRASSUSDP1_LOCUS769</name>
</gene>
<sequence>MQACYRSSSPSFPKAFPSFLQHPSLIDQSTSIVDDFKMVKSIDSVGKYDESRAKSSNSRERMGNTIIKSFRGKDDSCKQKEQEISQKEEIEQKKDGREVKHDFEEEKETSYDVKFTDVSKDHPSHPKILEEKCLNNQAYSKPQNFKRQSRMHKRYFSKNIESFVSKMPNYQSRSDNSLSCSPIRGTKYYNCRFKGISKISTYIGCTIHEYKLPKDGRCKKCKGFAIHKSKFYKGKFLIQHVKSSKYLKCIAFGAIEKLIGVKPDDFDPAMMSDIKQKLITEKENSSTKPYFCLKLIQPLTNKEEYIIANVKTNC</sequence>
<protein>
    <submittedName>
        <fullName evidence="2">Uncharacterized protein</fullName>
    </submittedName>
</protein>
<accession>A0AAD1U0C1</accession>
<feature type="compositionally biased region" description="Basic and acidic residues" evidence="1">
    <location>
        <begin position="71"/>
        <end position="105"/>
    </location>
</feature>
<keyword evidence="3" id="KW-1185">Reference proteome</keyword>
<feature type="region of interest" description="Disordered" evidence="1">
    <location>
        <begin position="47"/>
        <end position="105"/>
    </location>
</feature>
<evidence type="ECO:0000256" key="1">
    <source>
        <dbReference type="SAM" id="MobiDB-lite"/>
    </source>
</evidence>
<evidence type="ECO:0000313" key="2">
    <source>
        <dbReference type="EMBL" id="CAI2359478.1"/>
    </source>
</evidence>
<name>A0AAD1U0C1_EUPCR</name>
<comment type="caution">
    <text evidence="2">The sequence shown here is derived from an EMBL/GenBank/DDBJ whole genome shotgun (WGS) entry which is preliminary data.</text>
</comment>
<reference evidence="2" key="1">
    <citation type="submission" date="2023-07" db="EMBL/GenBank/DDBJ databases">
        <authorList>
            <consortium name="AG Swart"/>
            <person name="Singh M."/>
            <person name="Singh A."/>
            <person name="Seah K."/>
            <person name="Emmerich C."/>
        </authorList>
    </citation>
    <scope>NUCLEOTIDE SEQUENCE</scope>
    <source>
        <strain evidence="2">DP1</strain>
    </source>
</reference>
<evidence type="ECO:0000313" key="3">
    <source>
        <dbReference type="Proteomes" id="UP001295684"/>
    </source>
</evidence>
<feature type="compositionally biased region" description="Basic and acidic residues" evidence="1">
    <location>
        <begin position="47"/>
        <end position="62"/>
    </location>
</feature>
<organism evidence="2 3">
    <name type="scientific">Euplotes crassus</name>
    <dbReference type="NCBI Taxonomy" id="5936"/>
    <lineage>
        <taxon>Eukaryota</taxon>
        <taxon>Sar</taxon>
        <taxon>Alveolata</taxon>
        <taxon>Ciliophora</taxon>
        <taxon>Intramacronucleata</taxon>
        <taxon>Spirotrichea</taxon>
        <taxon>Hypotrichia</taxon>
        <taxon>Euplotida</taxon>
        <taxon>Euplotidae</taxon>
        <taxon>Moneuplotes</taxon>
    </lineage>
</organism>